<dbReference type="UniPathway" id="UPA00251">
    <property type="reaction ID" value="UER00320"/>
</dbReference>
<comment type="caution">
    <text evidence="2">The sequence shown here is derived from an EMBL/GenBank/DDBJ whole genome shotgun (WGS) entry which is preliminary data.</text>
</comment>
<protein>
    <recommendedName>
        <fullName evidence="1">Tetrapyrrole biosynthesis uroporphyrinogen III synthase domain-containing protein</fullName>
    </recommendedName>
</protein>
<dbReference type="InterPro" id="IPR036108">
    <property type="entry name" value="4pyrrol_syn_uPrphyn_synt_sf"/>
</dbReference>
<feature type="domain" description="Tetrapyrrole biosynthesis uroporphyrinogen III synthase" evidence="1">
    <location>
        <begin position="101"/>
        <end position="312"/>
    </location>
</feature>
<name>A0A4S4DNQ9_CAMSN</name>
<dbReference type="InterPro" id="IPR003754">
    <property type="entry name" value="4pyrrol_synth_uPrphyn_synth"/>
</dbReference>
<dbReference type="Gene3D" id="3.40.50.10090">
    <property type="match status" value="1"/>
</dbReference>
<sequence length="330" mass="35920">MMVAMKTITTMAMQNMQQQHPTAPLPAPFLSTNDGSRRRVIAFTTPQNYAARLSHLLRLKGWFPLWSPSVIVETTPQTNSSLHLHLLSSPIPNPNPTKPPLEHFSAIAFTSRTGISSFSEALADLHQPPLSPSGHIFTISALGKDSELLDSAFVHRLCQNPRRIKILVPPISTPTGLVESLGLGSGRRVLCPVPAVVGLEEPPVVPNFLRELVSKGWVPVRVNAYETRWAGPKCAEAVVRRSQEGEGLDAVVFTSTGEVEGLLKSLRMEYGLDWGMVKKRFPELVVAAHGPVTAAGAERLGVGVDVVSSRFDSFVGVVDALDLRWQSLEC</sequence>
<dbReference type="PANTHER" id="PTHR38020">
    <property type="entry name" value="UROPORPHYRINOGEN-III SYNTHASE"/>
    <property type="match status" value="1"/>
</dbReference>
<accession>A0A4S4DNQ9</accession>
<dbReference type="CDD" id="cd06578">
    <property type="entry name" value="HemD"/>
    <property type="match status" value="1"/>
</dbReference>
<organism evidence="2 3">
    <name type="scientific">Camellia sinensis var. sinensis</name>
    <name type="common">China tea</name>
    <dbReference type="NCBI Taxonomy" id="542762"/>
    <lineage>
        <taxon>Eukaryota</taxon>
        <taxon>Viridiplantae</taxon>
        <taxon>Streptophyta</taxon>
        <taxon>Embryophyta</taxon>
        <taxon>Tracheophyta</taxon>
        <taxon>Spermatophyta</taxon>
        <taxon>Magnoliopsida</taxon>
        <taxon>eudicotyledons</taxon>
        <taxon>Gunneridae</taxon>
        <taxon>Pentapetalae</taxon>
        <taxon>asterids</taxon>
        <taxon>Ericales</taxon>
        <taxon>Theaceae</taxon>
        <taxon>Camellia</taxon>
    </lineage>
</organism>
<evidence type="ECO:0000313" key="3">
    <source>
        <dbReference type="Proteomes" id="UP000306102"/>
    </source>
</evidence>
<evidence type="ECO:0000259" key="1">
    <source>
        <dbReference type="Pfam" id="PF02602"/>
    </source>
</evidence>
<keyword evidence="3" id="KW-1185">Reference proteome</keyword>
<evidence type="ECO:0000313" key="2">
    <source>
        <dbReference type="EMBL" id="THG04244.1"/>
    </source>
</evidence>
<dbReference type="PANTHER" id="PTHR38020:SF1">
    <property type="entry name" value="UROPORPHYRINOGEN-III SYNTHASE"/>
    <property type="match status" value="1"/>
</dbReference>
<dbReference type="STRING" id="542762.A0A4S4DNQ9"/>
<proteinExistence type="predicted"/>
<dbReference type="Proteomes" id="UP000306102">
    <property type="component" value="Unassembled WGS sequence"/>
</dbReference>
<dbReference type="Pfam" id="PF02602">
    <property type="entry name" value="HEM4"/>
    <property type="match status" value="1"/>
</dbReference>
<reference evidence="2 3" key="1">
    <citation type="journal article" date="2018" name="Proc. Natl. Acad. Sci. U.S.A.">
        <title>Draft genome sequence of Camellia sinensis var. sinensis provides insights into the evolution of the tea genome and tea quality.</title>
        <authorList>
            <person name="Wei C."/>
            <person name="Yang H."/>
            <person name="Wang S."/>
            <person name="Zhao J."/>
            <person name="Liu C."/>
            <person name="Gao L."/>
            <person name="Xia E."/>
            <person name="Lu Y."/>
            <person name="Tai Y."/>
            <person name="She G."/>
            <person name="Sun J."/>
            <person name="Cao H."/>
            <person name="Tong W."/>
            <person name="Gao Q."/>
            <person name="Li Y."/>
            <person name="Deng W."/>
            <person name="Jiang X."/>
            <person name="Wang W."/>
            <person name="Chen Q."/>
            <person name="Zhang S."/>
            <person name="Li H."/>
            <person name="Wu J."/>
            <person name="Wang P."/>
            <person name="Li P."/>
            <person name="Shi C."/>
            <person name="Zheng F."/>
            <person name="Jian J."/>
            <person name="Huang B."/>
            <person name="Shan D."/>
            <person name="Shi M."/>
            <person name="Fang C."/>
            <person name="Yue Y."/>
            <person name="Li F."/>
            <person name="Li D."/>
            <person name="Wei S."/>
            <person name="Han B."/>
            <person name="Jiang C."/>
            <person name="Yin Y."/>
            <person name="Xia T."/>
            <person name="Zhang Z."/>
            <person name="Bennetzen J.L."/>
            <person name="Zhao S."/>
            <person name="Wan X."/>
        </authorList>
    </citation>
    <scope>NUCLEOTIDE SEQUENCE [LARGE SCALE GENOMIC DNA]</scope>
    <source>
        <strain evidence="3">cv. Shuchazao</strain>
        <tissue evidence="2">Leaf</tissue>
    </source>
</reference>
<gene>
    <name evidence="2" type="ORF">TEA_026574</name>
</gene>
<dbReference type="EMBL" id="SDRB02010798">
    <property type="protein sequence ID" value="THG04244.1"/>
    <property type="molecule type" value="Genomic_DNA"/>
</dbReference>
<dbReference type="GO" id="GO:0006782">
    <property type="term" value="P:protoporphyrinogen IX biosynthetic process"/>
    <property type="evidence" value="ECO:0007669"/>
    <property type="project" value="UniProtKB-UniPathway"/>
</dbReference>
<dbReference type="AlphaFoldDB" id="A0A4S4DNQ9"/>
<dbReference type="GO" id="GO:0004852">
    <property type="term" value="F:uroporphyrinogen-III synthase activity"/>
    <property type="evidence" value="ECO:0007669"/>
    <property type="project" value="InterPro"/>
</dbReference>
<dbReference type="SUPFAM" id="SSF69618">
    <property type="entry name" value="HemD-like"/>
    <property type="match status" value="1"/>
</dbReference>